<keyword evidence="2" id="KW-1185">Reference proteome</keyword>
<dbReference type="PANTHER" id="PTHR22930">
    <property type="match status" value="1"/>
</dbReference>
<comment type="caution">
    <text evidence="1">The sequence shown here is derived from an EMBL/GenBank/DDBJ whole genome shotgun (WGS) entry which is preliminary data.</text>
</comment>
<reference evidence="1" key="1">
    <citation type="journal article" date="2023" name="Plant J.">
        <title>Genome sequences and population genomics provide insights into the demographic history, inbreeding, and mutation load of two 'living fossil' tree species of Dipteronia.</title>
        <authorList>
            <person name="Feng Y."/>
            <person name="Comes H.P."/>
            <person name="Chen J."/>
            <person name="Zhu S."/>
            <person name="Lu R."/>
            <person name="Zhang X."/>
            <person name="Li P."/>
            <person name="Qiu J."/>
            <person name="Olsen K.M."/>
            <person name="Qiu Y."/>
        </authorList>
    </citation>
    <scope>NUCLEOTIDE SEQUENCE</scope>
    <source>
        <strain evidence="1">KIB01</strain>
    </source>
</reference>
<organism evidence="1 2">
    <name type="scientific">Dipteronia dyeriana</name>
    <dbReference type="NCBI Taxonomy" id="168575"/>
    <lineage>
        <taxon>Eukaryota</taxon>
        <taxon>Viridiplantae</taxon>
        <taxon>Streptophyta</taxon>
        <taxon>Embryophyta</taxon>
        <taxon>Tracheophyta</taxon>
        <taxon>Spermatophyta</taxon>
        <taxon>Magnoliopsida</taxon>
        <taxon>eudicotyledons</taxon>
        <taxon>Gunneridae</taxon>
        <taxon>Pentapetalae</taxon>
        <taxon>rosids</taxon>
        <taxon>malvids</taxon>
        <taxon>Sapindales</taxon>
        <taxon>Sapindaceae</taxon>
        <taxon>Hippocastanoideae</taxon>
        <taxon>Acereae</taxon>
        <taxon>Dipteronia</taxon>
    </lineage>
</organism>
<proteinExistence type="predicted"/>
<evidence type="ECO:0000313" key="2">
    <source>
        <dbReference type="Proteomes" id="UP001280121"/>
    </source>
</evidence>
<gene>
    <name evidence="1" type="ORF">Ddye_000288</name>
</gene>
<dbReference type="AlphaFoldDB" id="A0AAD9XLE6"/>
<dbReference type="EMBL" id="JANJYI010000001">
    <property type="protein sequence ID" value="KAK2661714.1"/>
    <property type="molecule type" value="Genomic_DNA"/>
</dbReference>
<dbReference type="InterPro" id="IPR045249">
    <property type="entry name" value="HARBI1-like"/>
</dbReference>
<evidence type="ECO:0000313" key="1">
    <source>
        <dbReference type="EMBL" id="KAK2661714.1"/>
    </source>
</evidence>
<evidence type="ECO:0008006" key="3">
    <source>
        <dbReference type="Google" id="ProtNLM"/>
    </source>
</evidence>
<protein>
    <recommendedName>
        <fullName evidence="3">DDE Tnp4 domain-containing protein</fullName>
    </recommendedName>
</protein>
<sequence length="331" mass="37337">MDRNVFAMLCELPKTRGGLLDDGNVTIEEQVSTFVNILAHHTKNRSIQCCLGALDGTYTEASVPESDKPRYRTRKGHIATNVLGVCTRDLKFVYVLSGWESLTIDSRVLRDAITIHNGLKIPFGKFDMSDRRNWIPEEEDVMITILEGIVVDGGRCDTSSFKPVFRKYRATSSMDESAADALDNMGLETEESNIAGFSQPLSTPSNVASASSGQIQNYFSGLTMKSVYLVLNWGGEWKNHHGEYWYEGQRAKLCDFSRDSNYDKLLYKVYNVIRINRDHYQVSITTVTQTCRPSMPIEIVDDEDVALLFHRENVDPLVCISVEEIGHSLQK</sequence>
<name>A0AAD9XLE6_9ROSI</name>
<dbReference type="PANTHER" id="PTHR22930:SF281">
    <property type="entry name" value="NUCLEASE"/>
    <property type="match status" value="1"/>
</dbReference>
<dbReference type="Proteomes" id="UP001280121">
    <property type="component" value="Unassembled WGS sequence"/>
</dbReference>
<accession>A0AAD9XLE6</accession>